<dbReference type="InterPro" id="IPR021846">
    <property type="entry name" value="NFACT-C"/>
</dbReference>
<feature type="compositionally biased region" description="Basic residues" evidence="5">
    <location>
        <begin position="980"/>
        <end position="995"/>
    </location>
</feature>
<evidence type="ECO:0000259" key="6">
    <source>
        <dbReference type="Pfam" id="PF05670"/>
    </source>
</evidence>
<dbReference type="InterPro" id="IPR008532">
    <property type="entry name" value="NFACT_RNA-bd"/>
</dbReference>
<dbReference type="Pfam" id="PF11923">
    <property type="entry name" value="NFACT-C"/>
    <property type="match status" value="1"/>
</dbReference>
<dbReference type="GO" id="GO:1990112">
    <property type="term" value="C:RQC complex"/>
    <property type="evidence" value="ECO:0007669"/>
    <property type="project" value="TreeGrafter"/>
</dbReference>
<evidence type="ECO:0000256" key="2">
    <source>
        <dbReference type="ARBA" id="ARBA00008318"/>
    </source>
</evidence>
<feature type="region of interest" description="Disordered" evidence="5">
    <location>
        <begin position="692"/>
        <end position="776"/>
    </location>
</feature>
<feature type="domain" description="NFACT protein C-terminal" evidence="7">
    <location>
        <begin position="853"/>
        <end position="968"/>
    </location>
</feature>
<organism evidence="8 9">
    <name type="scientific">Peronospora destructor</name>
    <dbReference type="NCBI Taxonomy" id="86335"/>
    <lineage>
        <taxon>Eukaryota</taxon>
        <taxon>Sar</taxon>
        <taxon>Stramenopiles</taxon>
        <taxon>Oomycota</taxon>
        <taxon>Peronosporomycetes</taxon>
        <taxon>Peronosporales</taxon>
        <taxon>Peronosporaceae</taxon>
        <taxon>Peronospora</taxon>
    </lineage>
</organism>
<keyword evidence="3" id="KW-0963">Cytoplasm</keyword>
<evidence type="ECO:0008006" key="10">
    <source>
        <dbReference type="Google" id="ProtNLM"/>
    </source>
</evidence>
<accession>A0AAV0V8D4</accession>
<keyword evidence="4" id="KW-0175">Coiled coil</keyword>
<reference evidence="8" key="1">
    <citation type="submission" date="2022-12" db="EMBL/GenBank/DDBJ databases">
        <authorList>
            <person name="Webb A."/>
        </authorList>
    </citation>
    <scope>NUCLEOTIDE SEQUENCE</scope>
    <source>
        <strain evidence="8">Pd1</strain>
    </source>
</reference>
<keyword evidence="9" id="KW-1185">Reference proteome</keyword>
<proteinExistence type="inferred from homology"/>
<dbReference type="Pfam" id="PF05670">
    <property type="entry name" value="NFACT-R_1"/>
    <property type="match status" value="1"/>
</dbReference>
<dbReference type="GO" id="GO:0043023">
    <property type="term" value="F:ribosomal large subunit binding"/>
    <property type="evidence" value="ECO:0007669"/>
    <property type="project" value="TreeGrafter"/>
</dbReference>
<evidence type="ECO:0000256" key="1">
    <source>
        <dbReference type="ARBA" id="ARBA00004496"/>
    </source>
</evidence>
<protein>
    <recommendedName>
        <fullName evidence="10">NFACT RNA-binding domain-containing protein</fullName>
    </recommendedName>
</protein>
<dbReference type="GO" id="GO:0072344">
    <property type="term" value="P:rescue of stalled ribosome"/>
    <property type="evidence" value="ECO:0007669"/>
    <property type="project" value="TreeGrafter"/>
</dbReference>
<feature type="compositionally biased region" description="Polar residues" evidence="5">
    <location>
        <begin position="749"/>
        <end position="758"/>
    </location>
</feature>
<dbReference type="AlphaFoldDB" id="A0AAV0V8D4"/>
<feature type="region of interest" description="Disordered" evidence="5">
    <location>
        <begin position="970"/>
        <end position="995"/>
    </location>
</feature>
<gene>
    <name evidence="8" type="ORF">PDE001_LOCUS10546</name>
</gene>
<dbReference type="Proteomes" id="UP001162029">
    <property type="component" value="Unassembled WGS sequence"/>
</dbReference>
<dbReference type="GO" id="GO:1990116">
    <property type="term" value="P:ribosome-associated ubiquitin-dependent protein catabolic process"/>
    <property type="evidence" value="ECO:0007669"/>
    <property type="project" value="TreeGrafter"/>
</dbReference>
<feature type="compositionally biased region" description="Basic and acidic residues" evidence="5">
    <location>
        <begin position="737"/>
        <end position="748"/>
    </location>
</feature>
<dbReference type="GO" id="GO:0005737">
    <property type="term" value="C:cytoplasm"/>
    <property type="evidence" value="ECO:0007669"/>
    <property type="project" value="UniProtKB-SubCell"/>
</dbReference>
<evidence type="ECO:0000256" key="3">
    <source>
        <dbReference type="ARBA" id="ARBA00022490"/>
    </source>
</evidence>
<dbReference type="Pfam" id="PF05833">
    <property type="entry name" value="NFACT_N"/>
    <property type="match status" value="1"/>
</dbReference>
<evidence type="ECO:0000256" key="5">
    <source>
        <dbReference type="SAM" id="MobiDB-lite"/>
    </source>
</evidence>
<dbReference type="Gene3D" id="2.30.310.10">
    <property type="entry name" value="ibrinogen binding protein from staphylococcus aureus domain"/>
    <property type="match status" value="1"/>
</dbReference>
<dbReference type="PANTHER" id="PTHR15239">
    <property type="entry name" value="NUCLEAR EXPORT MEDIATOR FACTOR NEMF"/>
    <property type="match status" value="1"/>
</dbReference>
<name>A0AAV0V8D4_9STRA</name>
<dbReference type="InterPro" id="IPR051608">
    <property type="entry name" value="RQC_Subunit_NEMF"/>
</dbReference>
<dbReference type="GO" id="GO:0000049">
    <property type="term" value="F:tRNA binding"/>
    <property type="evidence" value="ECO:0007669"/>
    <property type="project" value="TreeGrafter"/>
</dbReference>
<evidence type="ECO:0000313" key="8">
    <source>
        <dbReference type="EMBL" id="CAI5745475.1"/>
    </source>
</evidence>
<feature type="compositionally biased region" description="Basic residues" evidence="5">
    <location>
        <begin position="759"/>
        <end position="771"/>
    </location>
</feature>
<comment type="subcellular location">
    <subcellularLocation>
        <location evidence="1">Cytoplasm</location>
    </subcellularLocation>
</comment>
<sequence>MKLRKHLRGKRLSALTQLEGDRVVDLTFGQSPLKCHLILELYALGNIILTDGDYRILSLLRTHRFDENVKMAVKQEYPVQLLGDQEKQHEIQTTAQLVEFVNRRFEEQKAKKVAAVSTPDKTKKKKEKAQTIKQMLLVKESTFGGLGPVIIEHCLVRADILPTMKITNAAEFTALGENKLTALLAEIQEGWKLLKRLQDEQTSVNGAVPVQNDEGITDTGDDNHDDSVRSIAMKDTSAVTQKRGFIILKDSADERAPEQFEEFTPFLYAQHLHKKVKSFDTFDEAVDEYFSRSEAETAEVAKQSAQLAAESKLAKLKKNQQQQLAQLRDVQEQSFQHAQLLEANQQEVENVLLVIRSALASGMDWRGLEELVRYEQKNGNPVASLIHQLDLEHNRVSLLLCDEDVGDEGEHGGDGTGEEDKAAHVIWIDLSLSALANAREIYTKKKKAGAKAEKATEATDKAIALAEKNTKKTLEKQQTKRNVIYQRRKTLWFEKFHWFLTNEKYLVVAGKDAHQNELLVKRYLRKGDVYVHADLHGAATCIVRNHAVAKDEKTQELPRIPVATLEQAGCMSVCRSNAWTSQVIAGAYWVQAGQVSKTAPAGTYLTTGSFMIRGKKNFIQPSRLEMGLAILFRIDESCISSNHARQSEERVRQVADDSDDEEAVEETQCVFPVLRRQWLQCKRAGTMMECLRQARPRSSSHRDSKKRLSAKERRDLKKGKVPTVKDSVAEQPFGQAQEKDVGEGKDKSAVQTLQQKTNARGKKGKMKKMKKKYVDQDDEDRRLRMKALGHVVEDEGQEYEEQSKEHVSAEQSGNEDDETASVTATKTEASEEYFRQQREKKEKFLEEQEDEAEGIDFFDAFIGEPLPYDIVLFAMPMCAPYASLTKYKYKVKLTPGSQKKGKAAKQAMEHFFASNLKDEKDANKTKMHSEVDDEAQLDVNPIAAQRELMRCITENELVSCMVGPVKVSAPGLYGPNAGGKKGKRPSGKPKKRSKK</sequence>
<evidence type="ECO:0000313" key="9">
    <source>
        <dbReference type="Proteomes" id="UP001162029"/>
    </source>
</evidence>
<evidence type="ECO:0000256" key="4">
    <source>
        <dbReference type="ARBA" id="ARBA00023054"/>
    </source>
</evidence>
<comment type="caution">
    <text evidence="8">The sequence shown here is derived from an EMBL/GenBank/DDBJ whole genome shotgun (WGS) entry which is preliminary data.</text>
</comment>
<feature type="compositionally biased region" description="Basic residues" evidence="5">
    <location>
        <begin position="694"/>
        <end position="708"/>
    </location>
</feature>
<feature type="domain" description="NFACT RNA-binding" evidence="6">
    <location>
        <begin position="495"/>
        <end position="614"/>
    </location>
</feature>
<dbReference type="PANTHER" id="PTHR15239:SF6">
    <property type="entry name" value="RIBOSOME QUALITY CONTROL COMPLEX SUBUNIT NEMF"/>
    <property type="match status" value="1"/>
</dbReference>
<comment type="similarity">
    <text evidence="2">Belongs to the NEMF family.</text>
</comment>
<evidence type="ECO:0000259" key="7">
    <source>
        <dbReference type="Pfam" id="PF11923"/>
    </source>
</evidence>
<feature type="region of interest" description="Disordered" evidence="5">
    <location>
        <begin position="793"/>
        <end position="835"/>
    </location>
</feature>
<dbReference type="EMBL" id="CANTFM010002286">
    <property type="protein sequence ID" value="CAI5745475.1"/>
    <property type="molecule type" value="Genomic_DNA"/>
</dbReference>